<organism evidence="1">
    <name type="scientific">uncultured Caudovirales phage</name>
    <dbReference type="NCBI Taxonomy" id="2100421"/>
    <lineage>
        <taxon>Viruses</taxon>
        <taxon>Duplodnaviria</taxon>
        <taxon>Heunggongvirae</taxon>
        <taxon>Uroviricota</taxon>
        <taxon>Caudoviricetes</taxon>
        <taxon>Peduoviridae</taxon>
        <taxon>Maltschvirus</taxon>
        <taxon>Maltschvirus maltsch</taxon>
    </lineage>
</organism>
<protein>
    <submittedName>
        <fullName evidence="1">Uncharacterized protein</fullName>
    </submittedName>
</protein>
<name>A0A6J5NN63_9CAUD</name>
<gene>
    <name evidence="1" type="ORF">UFOVP708_28</name>
</gene>
<reference evidence="1" key="1">
    <citation type="submission" date="2020-04" db="EMBL/GenBank/DDBJ databases">
        <authorList>
            <person name="Chiriac C."/>
            <person name="Salcher M."/>
            <person name="Ghai R."/>
            <person name="Kavagutti S V."/>
        </authorList>
    </citation>
    <scope>NUCLEOTIDE SEQUENCE</scope>
</reference>
<accession>A0A6J5NN63</accession>
<dbReference type="EMBL" id="LR796683">
    <property type="protein sequence ID" value="CAB4158851.1"/>
    <property type="molecule type" value="Genomic_DNA"/>
</dbReference>
<proteinExistence type="predicted"/>
<sequence length="105" mass="11819">MRNRADVAFARWNEAKAALQRSYEEAWQAMNEMHDACVEERVARGEDKLEAIAQLVGSAAHESAFPWLRAINEDRQRALARMAASEAGLRVYTRMAQQQVQGDAA</sequence>
<evidence type="ECO:0000313" key="1">
    <source>
        <dbReference type="EMBL" id="CAB4158851.1"/>
    </source>
</evidence>